<dbReference type="Pfam" id="PF13715">
    <property type="entry name" value="CarbopepD_reg_2"/>
    <property type="match status" value="1"/>
</dbReference>
<dbReference type="RefSeq" id="WP_166585349.1">
    <property type="nucleotide sequence ID" value="NZ_WWEO01000041.1"/>
</dbReference>
<dbReference type="InterPro" id="IPR023996">
    <property type="entry name" value="TonB-dep_OMP_SusC/RagA"/>
</dbReference>
<feature type="signal peptide" evidence="10">
    <location>
        <begin position="1"/>
        <end position="21"/>
    </location>
</feature>
<evidence type="ECO:0000256" key="3">
    <source>
        <dbReference type="ARBA" id="ARBA00022452"/>
    </source>
</evidence>
<evidence type="ECO:0000259" key="12">
    <source>
        <dbReference type="Pfam" id="PF07715"/>
    </source>
</evidence>
<keyword evidence="5 9" id="KW-0798">TonB box</keyword>
<accession>A0A965ZFY0</accession>
<keyword evidence="7 8" id="KW-0998">Cell outer membrane</keyword>
<dbReference type="InterPro" id="IPR039426">
    <property type="entry name" value="TonB-dep_rcpt-like"/>
</dbReference>
<keyword evidence="6 8" id="KW-0472">Membrane</keyword>
<dbReference type="NCBIfam" id="TIGR04057">
    <property type="entry name" value="SusC_RagA_signa"/>
    <property type="match status" value="1"/>
</dbReference>
<dbReference type="SUPFAM" id="SSF49464">
    <property type="entry name" value="Carboxypeptidase regulatory domain-like"/>
    <property type="match status" value="1"/>
</dbReference>
<keyword evidence="2 8" id="KW-0813">Transport</keyword>
<dbReference type="Gene3D" id="2.170.130.10">
    <property type="entry name" value="TonB-dependent receptor, plug domain"/>
    <property type="match status" value="1"/>
</dbReference>
<evidence type="ECO:0000256" key="10">
    <source>
        <dbReference type="SAM" id="SignalP"/>
    </source>
</evidence>
<feature type="chain" id="PRO_5037125611" evidence="10">
    <location>
        <begin position="22"/>
        <end position="1051"/>
    </location>
</feature>
<organism evidence="13 14">
    <name type="scientific">Mucilaginibacter agri</name>
    <dbReference type="NCBI Taxonomy" id="2695265"/>
    <lineage>
        <taxon>Bacteria</taxon>
        <taxon>Pseudomonadati</taxon>
        <taxon>Bacteroidota</taxon>
        <taxon>Sphingobacteriia</taxon>
        <taxon>Sphingobacteriales</taxon>
        <taxon>Sphingobacteriaceae</taxon>
        <taxon>Mucilaginibacter</taxon>
    </lineage>
</organism>
<keyword evidence="4 8" id="KW-0812">Transmembrane</keyword>
<reference evidence="13" key="1">
    <citation type="submission" date="2020-01" db="EMBL/GenBank/DDBJ databases">
        <authorList>
            <person name="Seo Y.L."/>
        </authorList>
    </citation>
    <scope>NUCLEOTIDE SEQUENCE</scope>
    <source>
        <strain evidence="13">R11</strain>
    </source>
</reference>
<dbReference type="Gene3D" id="2.60.40.1120">
    <property type="entry name" value="Carboxypeptidase-like, regulatory domain"/>
    <property type="match status" value="1"/>
</dbReference>
<evidence type="ECO:0000256" key="7">
    <source>
        <dbReference type="ARBA" id="ARBA00023237"/>
    </source>
</evidence>
<dbReference type="InterPro" id="IPR008969">
    <property type="entry name" value="CarboxyPept-like_regulatory"/>
</dbReference>
<evidence type="ECO:0000256" key="2">
    <source>
        <dbReference type="ARBA" id="ARBA00022448"/>
    </source>
</evidence>
<dbReference type="AlphaFoldDB" id="A0A965ZFY0"/>
<dbReference type="InterPro" id="IPR000531">
    <property type="entry name" value="Beta-barrel_TonB"/>
</dbReference>
<evidence type="ECO:0000256" key="1">
    <source>
        <dbReference type="ARBA" id="ARBA00004571"/>
    </source>
</evidence>
<feature type="domain" description="TonB-dependent receptor plug" evidence="12">
    <location>
        <begin position="114"/>
        <end position="222"/>
    </location>
</feature>
<evidence type="ECO:0000313" key="13">
    <source>
        <dbReference type="EMBL" id="NCD69372.1"/>
    </source>
</evidence>
<name>A0A965ZFY0_9SPHI</name>
<dbReference type="GO" id="GO:0009279">
    <property type="term" value="C:cell outer membrane"/>
    <property type="evidence" value="ECO:0007669"/>
    <property type="project" value="UniProtKB-SubCell"/>
</dbReference>
<protein>
    <submittedName>
        <fullName evidence="13">SusC/RagA family TonB-linked outer membrane protein</fullName>
    </submittedName>
</protein>
<dbReference type="Proteomes" id="UP000638732">
    <property type="component" value="Unassembled WGS sequence"/>
</dbReference>
<dbReference type="InterPro" id="IPR023997">
    <property type="entry name" value="TonB-dep_OMP_SusC/RagA_CS"/>
</dbReference>
<keyword evidence="14" id="KW-1185">Reference proteome</keyword>
<feature type="domain" description="TonB-dependent receptor-like beta-barrel" evidence="11">
    <location>
        <begin position="416"/>
        <end position="831"/>
    </location>
</feature>
<dbReference type="EMBL" id="WWEO01000041">
    <property type="protein sequence ID" value="NCD69372.1"/>
    <property type="molecule type" value="Genomic_DNA"/>
</dbReference>
<evidence type="ECO:0000256" key="8">
    <source>
        <dbReference type="PROSITE-ProRule" id="PRU01360"/>
    </source>
</evidence>
<gene>
    <name evidence="13" type="ORF">GSY63_08390</name>
</gene>
<keyword evidence="10" id="KW-0732">Signal</keyword>
<comment type="subcellular location">
    <subcellularLocation>
        <location evidence="1 8">Cell outer membrane</location>
        <topology evidence="1 8">Multi-pass membrane protein</topology>
    </subcellularLocation>
</comment>
<dbReference type="InterPro" id="IPR012910">
    <property type="entry name" value="Plug_dom"/>
</dbReference>
<dbReference type="Gene3D" id="2.40.170.20">
    <property type="entry name" value="TonB-dependent receptor, beta-barrel domain"/>
    <property type="match status" value="1"/>
</dbReference>
<dbReference type="InterPro" id="IPR037066">
    <property type="entry name" value="Plug_dom_sf"/>
</dbReference>
<evidence type="ECO:0000256" key="4">
    <source>
        <dbReference type="ARBA" id="ARBA00022692"/>
    </source>
</evidence>
<sequence length="1051" mass="115545">MIKKITLLITFLLAICTFSYGQNHTVKGTVSDSKGLPVPGVTVKAKGTSNAVATDAKGNYSLSVTNNTILVFSSVGYATQEQPVNSKTSINVTILDDTKQLNDVVVIGYGTRRQKDVTGAISTVKAEQLENENPNSVTDLLKGNVAGISVGMTATAKGGGSGDLLVRGKTTLSANTAPLIILDGVIYQGQLADINPNDIETIDVLKDASSLAVYGSKAATGVVAITTKKGNSVNGAPIITLNANVGVAQLEHNQKVYDGPGFLNWRSDVQRANNTTLPYYQFSDPRNLPAGVTVAQWMALTGATGDPVDQWLQRLGLVANERTNYFAGKTEDWAKDVFRNGLRQDYTASLSGKKEGMSYYMSTNYTDNQNIIEGAQYKNYRFRVNLEGEASKFLTFGVNAQFASRDESPIAADWTQIVNNSPYGDFYNPDGSLRRIPTDDNGLNARNPLLAHQYDERMAVQNTLFANLYAKVKLPFGIKYQFNFAPDIESYRNFYHNSSLNPNVTTPGGSATRSMENRYKYTIDNLLTWNKTFGVHSIDVTLLAEGEKYQTWYDNDGNQGFSPTDDLSFHNIGSGNLPTVSSDDRVYTASGLMARVNYSLLGRYILTGSVRKDGYSAFGQNNPYATFPAGAFAWIFTDENFVKSSKALSWLNYGKLRVSYGVNGNRDLQTDGTVDPTIAFALLGSNKYPVISGGTATAGNASFVNNIANPDLRWEQTASLNFGLDFAVLNNRLSGSIDVYHKKTSDLLVKRSIPQVMGYNQTTVISNIGQLDNNGVEVSLSSKNIRSANFNWSSSATFSLNRNTLKHLYGPTTVTDANGNTTTTEANDPANNWFIGKDVNVIWDYKVIGVWQTAEKTQAALYGAVPGDFKLQKLVNDGPNQYKYTDADKQFIGYTSPRYNWSLRNDFNFLKNFDFSFLLVSSMGQLNQFNQAKNSPGSVGNQRQSSYVYPYWTADNPINDYARLNSGSSGTSFNIWRSSSFVRLNTISFAYTLPKNLVHSMHMQNLKVFANSNNTYVYAPNWHYWDPQNTTDDGRPGPTPRIISIGVNATF</sequence>
<dbReference type="SUPFAM" id="SSF56935">
    <property type="entry name" value="Porins"/>
    <property type="match status" value="1"/>
</dbReference>
<evidence type="ECO:0000256" key="5">
    <source>
        <dbReference type="ARBA" id="ARBA00023077"/>
    </source>
</evidence>
<evidence type="ECO:0000256" key="9">
    <source>
        <dbReference type="RuleBase" id="RU003357"/>
    </source>
</evidence>
<dbReference type="PROSITE" id="PS52016">
    <property type="entry name" value="TONB_DEPENDENT_REC_3"/>
    <property type="match status" value="1"/>
</dbReference>
<comment type="similarity">
    <text evidence="8 9">Belongs to the TonB-dependent receptor family.</text>
</comment>
<dbReference type="InterPro" id="IPR036942">
    <property type="entry name" value="Beta-barrel_TonB_sf"/>
</dbReference>
<comment type="caution">
    <text evidence="13">The sequence shown here is derived from an EMBL/GenBank/DDBJ whole genome shotgun (WGS) entry which is preliminary data.</text>
</comment>
<dbReference type="NCBIfam" id="TIGR04056">
    <property type="entry name" value="OMP_RagA_SusC"/>
    <property type="match status" value="1"/>
</dbReference>
<evidence type="ECO:0000259" key="11">
    <source>
        <dbReference type="Pfam" id="PF00593"/>
    </source>
</evidence>
<evidence type="ECO:0000256" key="6">
    <source>
        <dbReference type="ARBA" id="ARBA00023136"/>
    </source>
</evidence>
<reference evidence="13" key="2">
    <citation type="submission" date="2020-10" db="EMBL/GenBank/DDBJ databases">
        <title>Mucilaginibacter sp. nov., isolated from soil.</title>
        <authorList>
            <person name="Jeon C.O."/>
        </authorList>
    </citation>
    <scope>NUCLEOTIDE SEQUENCE</scope>
    <source>
        <strain evidence="13">R11</strain>
    </source>
</reference>
<dbReference type="Pfam" id="PF00593">
    <property type="entry name" value="TonB_dep_Rec_b-barrel"/>
    <property type="match status" value="1"/>
</dbReference>
<proteinExistence type="inferred from homology"/>
<evidence type="ECO:0000313" key="14">
    <source>
        <dbReference type="Proteomes" id="UP000638732"/>
    </source>
</evidence>
<dbReference type="Pfam" id="PF07715">
    <property type="entry name" value="Plug"/>
    <property type="match status" value="1"/>
</dbReference>
<keyword evidence="3 8" id="KW-1134">Transmembrane beta strand</keyword>